<dbReference type="AlphaFoldDB" id="A0A5D2NTE3"/>
<proteinExistence type="predicted"/>
<organism evidence="1 2">
    <name type="scientific">Gossypium tomentosum</name>
    <name type="common">Hawaiian cotton</name>
    <name type="synonym">Gossypium sandvicense</name>
    <dbReference type="NCBI Taxonomy" id="34277"/>
    <lineage>
        <taxon>Eukaryota</taxon>
        <taxon>Viridiplantae</taxon>
        <taxon>Streptophyta</taxon>
        <taxon>Embryophyta</taxon>
        <taxon>Tracheophyta</taxon>
        <taxon>Spermatophyta</taxon>
        <taxon>Magnoliopsida</taxon>
        <taxon>eudicotyledons</taxon>
        <taxon>Gunneridae</taxon>
        <taxon>Pentapetalae</taxon>
        <taxon>rosids</taxon>
        <taxon>malvids</taxon>
        <taxon>Malvales</taxon>
        <taxon>Malvaceae</taxon>
        <taxon>Malvoideae</taxon>
        <taxon>Gossypium</taxon>
    </lineage>
</organism>
<evidence type="ECO:0000313" key="1">
    <source>
        <dbReference type="EMBL" id="TYI07391.1"/>
    </source>
</evidence>
<dbReference type="Proteomes" id="UP000322667">
    <property type="component" value="Chromosome A10"/>
</dbReference>
<sequence length="45" mass="5203">MAAKKVTESTVAELVVTNNWWSRWRQKLGWLGFFLKSLSCWACLG</sequence>
<reference evidence="1 2" key="1">
    <citation type="submission" date="2019-07" db="EMBL/GenBank/DDBJ databases">
        <title>WGS assembly of Gossypium tomentosum.</title>
        <authorList>
            <person name="Chen Z.J."/>
            <person name="Sreedasyam A."/>
            <person name="Ando A."/>
            <person name="Song Q."/>
            <person name="De L."/>
            <person name="Hulse-Kemp A."/>
            <person name="Ding M."/>
            <person name="Ye W."/>
            <person name="Kirkbride R."/>
            <person name="Jenkins J."/>
            <person name="Plott C."/>
            <person name="Lovell J."/>
            <person name="Lin Y.-M."/>
            <person name="Vaughn R."/>
            <person name="Liu B."/>
            <person name="Li W."/>
            <person name="Simpson S."/>
            <person name="Scheffler B."/>
            <person name="Saski C."/>
            <person name="Grover C."/>
            <person name="Hu G."/>
            <person name="Conover J."/>
            <person name="Carlson J."/>
            <person name="Shu S."/>
            <person name="Boston L."/>
            <person name="Williams M."/>
            <person name="Peterson D."/>
            <person name="Mcgee K."/>
            <person name="Jones D."/>
            <person name="Wendel J."/>
            <person name="Stelly D."/>
            <person name="Grimwood J."/>
            <person name="Schmutz J."/>
        </authorList>
    </citation>
    <scope>NUCLEOTIDE SEQUENCE [LARGE SCALE GENOMIC DNA]</scope>
    <source>
        <strain evidence="1">7179.01</strain>
    </source>
</reference>
<gene>
    <name evidence="1" type="ORF">ES332_A10G224300v1</name>
</gene>
<protein>
    <submittedName>
        <fullName evidence="1">Uncharacterized protein</fullName>
    </submittedName>
</protein>
<keyword evidence="2" id="KW-1185">Reference proteome</keyword>
<accession>A0A5D2NTE3</accession>
<name>A0A5D2NTE3_GOSTO</name>
<dbReference type="EMBL" id="CM017619">
    <property type="protein sequence ID" value="TYI07391.1"/>
    <property type="molecule type" value="Genomic_DNA"/>
</dbReference>
<evidence type="ECO:0000313" key="2">
    <source>
        <dbReference type="Proteomes" id="UP000322667"/>
    </source>
</evidence>